<protein>
    <submittedName>
        <fullName evidence="2">Uncharacterized protein</fullName>
    </submittedName>
</protein>
<accession>A0A9D3NNI8</accession>
<name>A0A9D3NNI8_9TELE</name>
<sequence>MRLYVNAARKNDTDAIYWRGSRRANLEPCPKAWTGHDPSDNQGGSRITARSGGEARTTVRLEGGARNMVKHMGEARDTVAKPKGPEHRPKPQQRAERRPWLSRKPGKVQDRAVEAKQQSQPSRGHNNIPKGRKGGKRPLLNANI</sequence>
<dbReference type="EMBL" id="JAHKSW010000013">
    <property type="protein sequence ID" value="KAG7325229.1"/>
    <property type="molecule type" value="Genomic_DNA"/>
</dbReference>
<proteinExistence type="predicted"/>
<evidence type="ECO:0000313" key="3">
    <source>
        <dbReference type="Proteomes" id="UP000824219"/>
    </source>
</evidence>
<dbReference type="AlphaFoldDB" id="A0A9D3NNI8"/>
<dbReference type="Proteomes" id="UP000824219">
    <property type="component" value="Linkage Group LG13"/>
</dbReference>
<feature type="compositionally biased region" description="Basic and acidic residues" evidence="1">
    <location>
        <begin position="71"/>
        <end position="99"/>
    </location>
</feature>
<feature type="region of interest" description="Disordered" evidence="1">
    <location>
        <begin position="29"/>
        <end position="144"/>
    </location>
</feature>
<gene>
    <name evidence="2" type="ORF">KOW79_011545</name>
</gene>
<evidence type="ECO:0000256" key="1">
    <source>
        <dbReference type="SAM" id="MobiDB-lite"/>
    </source>
</evidence>
<organism evidence="2 3">
    <name type="scientific">Hemibagrus wyckioides</name>
    <dbReference type="NCBI Taxonomy" id="337641"/>
    <lineage>
        <taxon>Eukaryota</taxon>
        <taxon>Metazoa</taxon>
        <taxon>Chordata</taxon>
        <taxon>Craniata</taxon>
        <taxon>Vertebrata</taxon>
        <taxon>Euteleostomi</taxon>
        <taxon>Actinopterygii</taxon>
        <taxon>Neopterygii</taxon>
        <taxon>Teleostei</taxon>
        <taxon>Ostariophysi</taxon>
        <taxon>Siluriformes</taxon>
        <taxon>Bagridae</taxon>
        <taxon>Hemibagrus</taxon>
    </lineage>
</organism>
<comment type="caution">
    <text evidence="2">The sequence shown here is derived from an EMBL/GenBank/DDBJ whole genome shotgun (WGS) entry which is preliminary data.</text>
</comment>
<reference evidence="2 3" key="1">
    <citation type="submission" date="2021-06" db="EMBL/GenBank/DDBJ databases">
        <title>Chromosome-level genome assembly of the red-tail catfish (Hemibagrus wyckioides).</title>
        <authorList>
            <person name="Shao F."/>
        </authorList>
    </citation>
    <scope>NUCLEOTIDE SEQUENCE [LARGE SCALE GENOMIC DNA]</scope>
    <source>
        <strain evidence="2">EC202008001</strain>
        <tissue evidence="2">Blood</tissue>
    </source>
</reference>
<keyword evidence="3" id="KW-1185">Reference proteome</keyword>
<evidence type="ECO:0000313" key="2">
    <source>
        <dbReference type="EMBL" id="KAG7325229.1"/>
    </source>
</evidence>
<feature type="compositionally biased region" description="Polar residues" evidence="1">
    <location>
        <begin position="116"/>
        <end position="125"/>
    </location>
</feature>